<comment type="caution">
    <text evidence="1">The sequence shown here is derived from an EMBL/GenBank/DDBJ whole genome shotgun (WGS) entry which is preliminary data.</text>
</comment>
<gene>
    <name evidence="1" type="ORF">KUTeg_017654</name>
</gene>
<protein>
    <submittedName>
        <fullName evidence="1">Uncharacterized protein</fullName>
    </submittedName>
</protein>
<evidence type="ECO:0000313" key="2">
    <source>
        <dbReference type="Proteomes" id="UP001217089"/>
    </source>
</evidence>
<reference evidence="1 2" key="1">
    <citation type="submission" date="2022-12" db="EMBL/GenBank/DDBJ databases">
        <title>Chromosome-level genome of Tegillarca granosa.</title>
        <authorList>
            <person name="Kim J."/>
        </authorList>
    </citation>
    <scope>NUCLEOTIDE SEQUENCE [LARGE SCALE GENOMIC DNA]</scope>
    <source>
        <strain evidence="1">Teg-2019</strain>
        <tissue evidence="1">Adductor muscle</tissue>
    </source>
</reference>
<accession>A0ABQ9EFJ8</accession>
<evidence type="ECO:0000313" key="1">
    <source>
        <dbReference type="EMBL" id="KAJ8304071.1"/>
    </source>
</evidence>
<proteinExistence type="predicted"/>
<sequence length="64" mass="7617">MELSCDASCEKKYFLKFQISENKTCTVASYIHHFNNYINCINQTIKNQPQINDSKEMQKRTFFT</sequence>
<dbReference type="Proteomes" id="UP001217089">
    <property type="component" value="Unassembled WGS sequence"/>
</dbReference>
<name>A0ABQ9EFJ8_TEGGR</name>
<keyword evidence="2" id="KW-1185">Reference proteome</keyword>
<organism evidence="1 2">
    <name type="scientific">Tegillarca granosa</name>
    <name type="common">Malaysian cockle</name>
    <name type="synonym">Anadara granosa</name>
    <dbReference type="NCBI Taxonomy" id="220873"/>
    <lineage>
        <taxon>Eukaryota</taxon>
        <taxon>Metazoa</taxon>
        <taxon>Spiralia</taxon>
        <taxon>Lophotrochozoa</taxon>
        <taxon>Mollusca</taxon>
        <taxon>Bivalvia</taxon>
        <taxon>Autobranchia</taxon>
        <taxon>Pteriomorphia</taxon>
        <taxon>Arcoida</taxon>
        <taxon>Arcoidea</taxon>
        <taxon>Arcidae</taxon>
        <taxon>Tegillarca</taxon>
    </lineage>
</organism>
<dbReference type="EMBL" id="JARBDR010000903">
    <property type="protein sequence ID" value="KAJ8304071.1"/>
    <property type="molecule type" value="Genomic_DNA"/>
</dbReference>